<dbReference type="PANTHER" id="PTHR37542:SF3">
    <property type="entry name" value="PRION-INHIBITION AND PROPAGATION HELO DOMAIN-CONTAINING PROTEIN"/>
    <property type="match status" value="1"/>
</dbReference>
<dbReference type="Proteomes" id="UP000813427">
    <property type="component" value="Unassembled WGS sequence"/>
</dbReference>
<sequence>MEVAGLILGAVGLVKPICTTIDGILENYSGFGKDAERLRLRFIVSRARLDSMERVLFDENKFSPAVDGRLIDHLPERICDDMLALLRQLYGLLMEYAAVRVQYKMEQQEAAVDVNSLVNLSPEDRIKLLALDKKRTDASQQKAVSWARKMMWVAFDKTSTVKLVSEFELWTQRTQTLLESVWWPLPFFQTLGRLQKLEEDEDAKTVGLLRGIGVRKLLVTSPAFMHSQSRAIETISKNCCSSSQVGAFELGTLKGSDGHYMVEYKQYGPGGRSLVIDTAVRQRVFQLAALLHEAPISDPALRVLQCTHYFEETPKSRFGLVYLLPSASGAHSQPTTLANILDANHKGGRPSLTARIRLAHKLTLCLQRLHTYSWVHKSLRPENVLLFPPENTLSEIQNAFEDPRIVGFEYSRQDSDFSDQFGESEIKRNIYRHPTRWGQPNNRFERIHDMYALGVILLEIGLWSRADQLDNGVLVTSDMSRNPVAVQNKLLKHAHVRLGFYAGDTFRDTVVGCLTGQFHETNITEAFSRLVEGLEAAGETF</sequence>
<dbReference type="Pfam" id="PF14479">
    <property type="entry name" value="HeLo"/>
    <property type="match status" value="1"/>
</dbReference>
<dbReference type="InterPro" id="IPR038305">
    <property type="entry name" value="HeLo_sf"/>
</dbReference>
<evidence type="ECO:0000313" key="3">
    <source>
        <dbReference type="Proteomes" id="UP000813427"/>
    </source>
</evidence>
<reference evidence="2" key="1">
    <citation type="journal article" date="2021" name="Nat. Commun.">
        <title>Genetic determinants of endophytism in the Arabidopsis root mycobiome.</title>
        <authorList>
            <person name="Mesny F."/>
            <person name="Miyauchi S."/>
            <person name="Thiergart T."/>
            <person name="Pickel B."/>
            <person name="Atanasova L."/>
            <person name="Karlsson M."/>
            <person name="Huettel B."/>
            <person name="Barry K.W."/>
            <person name="Haridas S."/>
            <person name="Chen C."/>
            <person name="Bauer D."/>
            <person name="Andreopoulos W."/>
            <person name="Pangilinan J."/>
            <person name="LaButti K."/>
            <person name="Riley R."/>
            <person name="Lipzen A."/>
            <person name="Clum A."/>
            <person name="Drula E."/>
            <person name="Henrissat B."/>
            <person name="Kohler A."/>
            <person name="Grigoriev I.V."/>
            <person name="Martin F.M."/>
            <person name="Hacquard S."/>
        </authorList>
    </citation>
    <scope>NUCLEOTIDE SEQUENCE</scope>
    <source>
        <strain evidence="2">MPI-SDFR-AT-0068</strain>
    </source>
</reference>
<dbReference type="PROSITE" id="PS50011">
    <property type="entry name" value="PROTEIN_KINASE_DOM"/>
    <property type="match status" value="1"/>
</dbReference>
<dbReference type="EMBL" id="JAGPXF010000008">
    <property type="protein sequence ID" value="KAH7232830.1"/>
    <property type="molecule type" value="Genomic_DNA"/>
</dbReference>
<name>A0A8K0W5L5_9HYPO</name>
<organism evidence="2 3">
    <name type="scientific">Fusarium tricinctum</name>
    <dbReference type="NCBI Taxonomy" id="61284"/>
    <lineage>
        <taxon>Eukaryota</taxon>
        <taxon>Fungi</taxon>
        <taxon>Dikarya</taxon>
        <taxon>Ascomycota</taxon>
        <taxon>Pezizomycotina</taxon>
        <taxon>Sordariomycetes</taxon>
        <taxon>Hypocreomycetidae</taxon>
        <taxon>Hypocreales</taxon>
        <taxon>Nectriaceae</taxon>
        <taxon>Fusarium</taxon>
        <taxon>Fusarium tricinctum species complex</taxon>
    </lineage>
</organism>
<evidence type="ECO:0000313" key="2">
    <source>
        <dbReference type="EMBL" id="KAH7232830.1"/>
    </source>
</evidence>
<dbReference type="OrthoDB" id="1911848at2759"/>
<keyword evidence="3" id="KW-1185">Reference proteome</keyword>
<accession>A0A8K0W5L5</accession>
<comment type="caution">
    <text evidence="2">The sequence shown here is derived from an EMBL/GenBank/DDBJ whole genome shotgun (WGS) entry which is preliminary data.</text>
</comment>
<proteinExistence type="predicted"/>
<dbReference type="PANTHER" id="PTHR37542">
    <property type="entry name" value="HELO DOMAIN-CONTAINING PROTEIN-RELATED"/>
    <property type="match status" value="1"/>
</dbReference>
<dbReference type="AlphaFoldDB" id="A0A8K0W5L5"/>
<dbReference type="Gene3D" id="1.10.510.10">
    <property type="entry name" value="Transferase(Phosphotransferase) domain 1"/>
    <property type="match status" value="1"/>
</dbReference>
<dbReference type="InterPro" id="IPR011009">
    <property type="entry name" value="Kinase-like_dom_sf"/>
</dbReference>
<protein>
    <recommendedName>
        <fullName evidence="1">Protein kinase domain-containing protein</fullName>
    </recommendedName>
</protein>
<dbReference type="Gene3D" id="1.20.120.1020">
    <property type="entry name" value="Prion-inhibition and propagation, HeLo domain"/>
    <property type="match status" value="1"/>
</dbReference>
<dbReference type="InterPro" id="IPR029498">
    <property type="entry name" value="HeLo_dom"/>
</dbReference>
<gene>
    <name evidence="2" type="ORF">BKA59DRAFT_427267</name>
</gene>
<evidence type="ECO:0000259" key="1">
    <source>
        <dbReference type="PROSITE" id="PS50011"/>
    </source>
</evidence>
<feature type="domain" description="Protein kinase" evidence="1">
    <location>
        <begin position="248"/>
        <end position="541"/>
    </location>
</feature>
<dbReference type="InterPro" id="IPR000719">
    <property type="entry name" value="Prot_kinase_dom"/>
</dbReference>
<dbReference type="GO" id="GO:0005524">
    <property type="term" value="F:ATP binding"/>
    <property type="evidence" value="ECO:0007669"/>
    <property type="project" value="InterPro"/>
</dbReference>
<dbReference type="GO" id="GO:0004672">
    <property type="term" value="F:protein kinase activity"/>
    <property type="evidence" value="ECO:0007669"/>
    <property type="project" value="InterPro"/>
</dbReference>
<dbReference type="SUPFAM" id="SSF56112">
    <property type="entry name" value="Protein kinase-like (PK-like)"/>
    <property type="match status" value="1"/>
</dbReference>